<dbReference type="InterPro" id="IPR029063">
    <property type="entry name" value="SAM-dependent_MTases_sf"/>
</dbReference>
<feature type="region of interest" description="Disordered" evidence="1">
    <location>
        <begin position="1"/>
        <end position="34"/>
    </location>
</feature>
<dbReference type="Pfam" id="PF13489">
    <property type="entry name" value="Methyltransf_23"/>
    <property type="match status" value="1"/>
</dbReference>
<dbReference type="Gene3D" id="3.40.50.150">
    <property type="entry name" value="Vaccinia Virus protein VP39"/>
    <property type="match status" value="1"/>
</dbReference>
<keyword evidence="2" id="KW-0808">Transferase</keyword>
<dbReference type="RefSeq" id="WP_386400880.1">
    <property type="nucleotide sequence ID" value="NZ_JBHSPT010000052.1"/>
</dbReference>
<sequence>MSEPDAPAAVPSPPVPSPAVPRAPVVPAQQASVRVHEPRRGDCPWCGSTRLRNRLRTGDLRRHRPGRFTVDACRECGHTFQNPRLTAEGLAFHRRTPRGAPRNAVTDHVLALRDAPRRRRATARAMLRFGEPESWLDVGTGHGRFPDIAREFFPYTAFDGTDLTARVERARVLGRVEEAHIGALTDPKLLARVAARYDVVSLLHHLEHTTDPRAELRAALDALRPGGHLLIESLDPGCAFAALFGNRWLSYDQPRRLHLLPPRNLRAELETLGCAIVTTRSGITRSGITGSGITGSGITGSGITGSGITGSGITGSGTSRSGHRALYVPYDLAGAAALALSHALPAPDAPWRAIPPTPFQQQARAVLLRAGAPLVAVAALTDLALAPVLRHTPFANAYRIIARKPAN</sequence>
<dbReference type="EMBL" id="JBHSPT010000052">
    <property type="protein sequence ID" value="MFC6058276.1"/>
    <property type="molecule type" value="Genomic_DNA"/>
</dbReference>
<evidence type="ECO:0000313" key="2">
    <source>
        <dbReference type="EMBL" id="MFC6058276.1"/>
    </source>
</evidence>
<feature type="compositionally biased region" description="Low complexity" evidence="1">
    <location>
        <begin position="22"/>
        <end position="33"/>
    </location>
</feature>
<dbReference type="GO" id="GO:0008168">
    <property type="term" value="F:methyltransferase activity"/>
    <property type="evidence" value="ECO:0007669"/>
    <property type="project" value="UniProtKB-KW"/>
</dbReference>
<reference evidence="3" key="1">
    <citation type="journal article" date="2019" name="Int. J. Syst. Evol. Microbiol.">
        <title>The Global Catalogue of Microorganisms (GCM) 10K type strain sequencing project: providing services to taxonomists for standard genome sequencing and annotation.</title>
        <authorList>
            <consortium name="The Broad Institute Genomics Platform"/>
            <consortium name="The Broad Institute Genome Sequencing Center for Infectious Disease"/>
            <person name="Wu L."/>
            <person name="Ma J."/>
        </authorList>
    </citation>
    <scope>NUCLEOTIDE SEQUENCE [LARGE SCALE GENOMIC DNA]</scope>
    <source>
        <strain evidence="3">JCM 12763</strain>
    </source>
</reference>
<keyword evidence="2" id="KW-0489">Methyltransferase</keyword>
<dbReference type="GO" id="GO:0032259">
    <property type="term" value="P:methylation"/>
    <property type="evidence" value="ECO:0007669"/>
    <property type="project" value="UniProtKB-KW"/>
</dbReference>
<evidence type="ECO:0000313" key="3">
    <source>
        <dbReference type="Proteomes" id="UP001596242"/>
    </source>
</evidence>
<protein>
    <submittedName>
        <fullName evidence="2">Methyltransferase domain-containing protein</fullName>
    </submittedName>
</protein>
<gene>
    <name evidence="2" type="ORF">ACFP50_23300</name>
</gene>
<dbReference type="Proteomes" id="UP001596242">
    <property type="component" value="Unassembled WGS sequence"/>
</dbReference>
<comment type="caution">
    <text evidence="2">The sequence shown here is derived from an EMBL/GenBank/DDBJ whole genome shotgun (WGS) entry which is preliminary data.</text>
</comment>
<proteinExistence type="predicted"/>
<organism evidence="2 3">
    <name type="scientific">Streptomyces pratens</name>
    <dbReference type="NCBI Taxonomy" id="887456"/>
    <lineage>
        <taxon>Bacteria</taxon>
        <taxon>Bacillati</taxon>
        <taxon>Actinomycetota</taxon>
        <taxon>Actinomycetes</taxon>
        <taxon>Kitasatosporales</taxon>
        <taxon>Streptomycetaceae</taxon>
        <taxon>Streptomyces</taxon>
    </lineage>
</organism>
<dbReference type="CDD" id="cd02440">
    <property type="entry name" value="AdoMet_MTases"/>
    <property type="match status" value="1"/>
</dbReference>
<evidence type="ECO:0000256" key="1">
    <source>
        <dbReference type="SAM" id="MobiDB-lite"/>
    </source>
</evidence>
<accession>A0ABW1M3S1</accession>
<name>A0ABW1M3S1_9ACTN</name>
<dbReference type="SUPFAM" id="SSF53335">
    <property type="entry name" value="S-adenosyl-L-methionine-dependent methyltransferases"/>
    <property type="match status" value="1"/>
</dbReference>
<keyword evidence="3" id="KW-1185">Reference proteome</keyword>
<feature type="compositionally biased region" description="Pro residues" evidence="1">
    <location>
        <begin position="10"/>
        <end position="21"/>
    </location>
</feature>